<organism evidence="1">
    <name type="scientific">viral metagenome</name>
    <dbReference type="NCBI Taxonomy" id="1070528"/>
    <lineage>
        <taxon>unclassified sequences</taxon>
        <taxon>metagenomes</taxon>
        <taxon>organismal metagenomes</taxon>
    </lineage>
</organism>
<proteinExistence type="predicted"/>
<protein>
    <submittedName>
        <fullName evidence="1">Uncharacterized protein</fullName>
    </submittedName>
</protein>
<sequence>MNSYIQDLIRRPWVINKTLQCINIYNNVRDYIIDIYNSNALLKTTVDVIYSNSYNVICYFMNVKYQPDAMNWQTNCLLYEHTHNTNSLHFMIENCTILSDNFDKKNINKTFDDSNDKLVKEYVNYGNICDSLYLMKYYNSVISKINMYTDAKIQEIEKSDVTFLTVEYSHPSMKNKITFCLDTSYFLVGNELFSPCFVKRLLEYQFSPYVFNNNYKIVIIDAETNEYILKFNNYLRLEKDKCIVEKCE</sequence>
<dbReference type="EMBL" id="MN739312">
    <property type="protein sequence ID" value="QHS98166.1"/>
    <property type="molecule type" value="Genomic_DNA"/>
</dbReference>
<reference evidence="1" key="1">
    <citation type="journal article" date="2020" name="Nature">
        <title>Giant virus diversity and host interactions through global metagenomics.</title>
        <authorList>
            <person name="Schulz F."/>
            <person name="Roux S."/>
            <person name="Paez-Espino D."/>
            <person name="Jungbluth S."/>
            <person name="Walsh D.A."/>
            <person name="Denef V.J."/>
            <person name="McMahon K.D."/>
            <person name="Konstantinidis K.T."/>
            <person name="Eloe-Fadrosh E.A."/>
            <person name="Kyrpides N.C."/>
            <person name="Woyke T."/>
        </authorList>
    </citation>
    <scope>NUCLEOTIDE SEQUENCE</scope>
    <source>
        <strain evidence="1">GVMAG-M-3300020182-84</strain>
    </source>
</reference>
<name>A0A6C0C186_9ZZZZ</name>
<accession>A0A6C0C186</accession>
<dbReference type="AlphaFoldDB" id="A0A6C0C186"/>
<evidence type="ECO:0000313" key="1">
    <source>
        <dbReference type="EMBL" id="QHS98166.1"/>
    </source>
</evidence>